<sequence>MTLTMMAAAASGPAPVTHGGGSNNTEGDVSRKSNMARKKRDRISVVKEIDSAEERLQSCRNSLEEVDYRLRKDELTEEGR</sequence>
<evidence type="ECO:0000256" key="6">
    <source>
        <dbReference type="ARBA" id="ARBA00023136"/>
    </source>
</evidence>
<proteinExistence type="predicted"/>
<keyword evidence="5" id="KW-0175">Coiled coil</keyword>
<name>A0AAV6YMN6_ENGPU</name>
<dbReference type="Pfam" id="PF15188">
    <property type="entry name" value="CCDC-167"/>
    <property type="match status" value="1"/>
</dbReference>
<accession>A0AAV6YMN6</accession>
<evidence type="ECO:0000256" key="3">
    <source>
        <dbReference type="ARBA" id="ARBA00022692"/>
    </source>
</evidence>
<dbReference type="EMBL" id="WNYA01043186">
    <property type="protein sequence ID" value="KAG8536462.1"/>
    <property type="molecule type" value="Genomic_DNA"/>
</dbReference>
<organism evidence="8 9">
    <name type="scientific">Engystomops pustulosus</name>
    <name type="common">Tungara frog</name>
    <name type="synonym">Physalaemus pustulosus</name>
    <dbReference type="NCBI Taxonomy" id="76066"/>
    <lineage>
        <taxon>Eukaryota</taxon>
        <taxon>Metazoa</taxon>
        <taxon>Chordata</taxon>
        <taxon>Craniata</taxon>
        <taxon>Vertebrata</taxon>
        <taxon>Euteleostomi</taxon>
        <taxon>Amphibia</taxon>
        <taxon>Batrachia</taxon>
        <taxon>Anura</taxon>
        <taxon>Neobatrachia</taxon>
        <taxon>Hyloidea</taxon>
        <taxon>Leptodactylidae</taxon>
        <taxon>Leiuperinae</taxon>
        <taxon>Engystomops</taxon>
    </lineage>
</organism>
<evidence type="ECO:0000256" key="4">
    <source>
        <dbReference type="ARBA" id="ARBA00022989"/>
    </source>
</evidence>
<evidence type="ECO:0000256" key="5">
    <source>
        <dbReference type="ARBA" id="ARBA00023054"/>
    </source>
</evidence>
<evidence type="ECO:0000313" key="9">
    <source>
        <dbReference type="Proteomes" id="UP000824782"/>
    </source>
</evidence>
<evidence type="ECO:0000256" key="7">
    <source>
        <dbReference type="SAM" id="MobiDB-lite"/>
    </source>
</evidence>
<evidence type="ECO:0000313" key="8">
    <source>
        <dbReference type="EMBL" id="KAG8536462.1"/>
    </source>
</evidence>
<evidence type="ECO:0000256" key="2">
    <source>
        <dbReference type="ARBA" id="ARBA00022350"/>
    </source>
</evidence>
<dbReference type="GO" id="GO:0016020">
    <property type="term" value="C:membrane"/>
    <property type="evidence" value="ECO:0007669"/>
    <property type="project" value="UniProtKB-SubCell"/>
</dbReference>
<reference evidence="8" key="1">
    <citation type="thesis" date="2020" institute="ProQuest LLC" country="789 East Eisenhower Parkway, Ann Arbor, MI, USA">
        <title>Comparative Genomics and Chromosome Evolution.</title>
        <authorList>
            <person name="Mudd A.B."/>
        </authorList>
    </citation>
    <scope>NUCLEOTIDE SEQUENCE</scope>
    <source>
        <strain evidence="8">237g6f4</strain>
        <tissue evidence="8">Blood</tissue>
    </source>
</reference>
<dbReference type="PANTHER" id="PTHR31759">
    <property type="entry name" value="COILED-COIL DOMAIN-CONTAINING PROTEIN 167"/>
    <property type="match status" value="1"/>
</dbReference>
<dbReference type="PANTHER" id="PTHR31759:SF1">
    <property type="entry name" value="COILED-COIL DOMAIN-CONTAINING PROTEIN 167"/>
    <property type="match status" value="1"/>
</dbReference>
<keyword evidence="3" id="KW-0812">Transmembrane</keyword>
<keyword evidence="6" id="KW-0472">Membrane</keyword>
<dbReference type="AlphaFoldDB" id="A0AAV6YMN6"/>
<feature type="region of interest" description="Disordered" evidence="7">
    <location>
        <begin position="1"/>
        <end position="42"/>
    </location>
</feature>
<dbReference type="InterPro" id="IPR028194">
    <property type="entry name" value="CC167"/>
</dbReference>
<gene>
    <name evidence="8" type="ORF">GDO81_026305</name>
</gene>
<comment type="subcellular location">
    <subcellularLocation>
        <location evidence="1">Membrane</location>
        <topology evidence="1">Single-pass membrane protein</topology>
    </subcellularLocation>
</comment>
<keyword evidence="4" id="KW-1133">Transmembrane helix</keyword>
<dbReference type="Proteomes" id="UP000824782">
    <property type="component" value="Unassembled WGS sequence"/>
</dbReference>
<comment type="caution">
    <text evidence="8">The sequence shown here is derived from an EMBL/GenBank/DDBJ whole genome shotgun (WGS) entry which is preliminary data.</text>
</comment>
<protein>
    <recommendedName>
        <fullName evidence="2">Coiled-coil domain-containing protein 167</fullName>
    </recommendedName>
</protein>
<keyword evidence="9" id="KW-1185">Reference proteome</keyword>
<evidence type="ECO:0000256" key="1">
    <source>
        <dbReference type="ARBA" id="ARBA00004167"/>
    </source>
</evidence>